<keyword evidence="5 8" id="KW-0687">Ribonucleoprotein</keyword>
<evidence type="ECO:0000256" key="2">
    <source>
        <dbReference type="ARBA" id="ARBA00022730"/>
    </source>
</evidence>
<dbReference type="STRING" id="1802280.A3B37_02990"/>
<reference evidence="11 12" key="1">
    <citation type="journal article" date="2016" name="Nat. Commun.">
        <title>Thousands of microbial genomes shed light on interconnected biogeochemical processes in an aquifer system.</title>
        <authorList>
            <person name="Anantharaman K."/>
            <person name="Brown C.T."/>
            <person name="Hug L.A."/>
            <person name="Sharon I."/>
            <person name="Castelle C.J."/>
            <person name="Probst A.J."/>
            <person name="Thomas B.C."/>
            <person name="Singh A."/>
            <person name="Wilkins M.J."/>
            <person name="Karaoz U."/>
            <person name="Brodie E.L."/>
            <person name="Williams K.H."/>
            <person name="Hubbard S.S."/>
            <person name="Banfield J.F."/>
        </authorList>
    </citation>
    <scope>NUCLEOTIDE SEQUENCE [LARGE SCALE GENOMIC DNA]</scope>
</reference>
<evidence type="ECO:0000313" key="12">
    <source>
        <dbReference type="Proteomes" id="UP000176705"/>
    </source>
</evidence>
<evidence type="ECO:0000259" key="10">
    <source>
        <dbReference type="PROSITE" id="PS50881"/>
    </source>
</evidence>
<comment type="similarity">
    <text evidence="1 9">Belongs to the universal ribosomal protein uS5 family.</text>
</comment>
<dbReference type="Proteomes" id="UP000176705">
    <property type="component" value="Unassembled WGS sequence"/>
</dbReference>
<organism evidence="11 12">
    <name type="scientific">Candidatus Sungbacteria bacterium RIFCSPLOWO2_01_FULL_59_16</name>
    <dbReference type="NCBI Taxonomy" id="1802280"/>
    <lineage>
        <taxon>Bacteria</taxon>
        <taxon>Candidatus Sungiibacteriota</taxon>
    </lineage>
</organism>
<evidence type="ECO:0000256" key="5">
    <source>
        <dbReference type="ARBA" id="ARBA00023274"/>
    </source>
</evidence>
<dbReference type="FunFam" id="3.30.230.10:FF:000002">
    <property type="entry name" value="30S ribosomal protein S5"/>
    <property type="match status" value="1"/>
</dbReference>
<evidence type="ECO:0000313" key="11">
    <source>
        <dbReference type="EMBL" id="OHA08968.1"/>
    </source>
</evidence>
<dbReference type="GO" id="GO:0019843">
    <property type="term" value="F:rRNA binding"/>
    <property type="evidence" value="ECO:0007669"/>
    <property type="project" value="UniProtKB-KW"/>
</dbReference>
<evidence type="ECO:0000256" key="1">
    <source>
        <dbReference type="ARBA" id="ARBA00008945"/>
    </source>
</evidence>
<feature type="domain" description="S5 DRBM" evidence="10">
    <location>
        <begin position="18"/>
        <end position="81"/>
    </location>
</feature>
<dbReference type="GO" id="GO:1990904">
    <property type="term" value="C:ribonucleoprotein complex"/>
    <property type="evidence" value="ECO:0007669"/>
    <property type="project" value="UniProtKB-UniRule"/>
</dbReference>
<dbReference type="SUPFAM" id="SSF54768">
    <property type="entry name" value="dsRNA-binding domain-like"/>
    <property type="match status" value="1"/>
</dbReference>
<evidence type="ECO:0000256" key="6">
    <source>
        <dbReference type="ARBA" id="ARBA00035255"/>
    </source>
</evidence>
<dbReference type="SUPFAM" id="SSF54211">
    <property type="entry name" value="Ribosomal protein S5 domain 2-like"/>
    <property type="match status" value="1"/>
</dbReference>
<evidence type="ECO:0000256" key="9">
    <source>
        <dbReference type="RuleBase" id="RU003823"/>
    </source>
</evidence>
<dbReference type="PROSITE" id="PS50881">
    <property type="entry name" value="S5_DSRBD"/>
    <property type="match status" value="1"/>
</dbReference>
<dbReference type="EMBL" id="MHQS01000008">
    <property type="protein sequence ID" value="OHA08968.1"/>
    <property type="molecule type" value="Genomic_DNA"/>
</dbReference>
<dbReference type="GO" id="GO:0003735">
    <property type="term" value="F:structural constituent of ribosome"/>
    <property type="evidence" value="ECO:0007669"/>
    <property type="project" value="UniProtKB-UniRule"/>
</dbReference>
<dbReference type="Pfam" id="PF03719">
    <property type="entry name" value="Ribosomal_S5_C"/>
    <property type="match status" value="1"/>
</dbReference>
<accession>A0A1G2LBI0</accession>
<evidence type="ECO:0000256" key="4">
    <source>
        <dbReference type="ARBA" id="ARBA00022980"/>
    </source>
</evidence>
<dbReference type="InterPro" id="IPR005324">
    <property type="entry name" value="Ribosomal_uS5_C"/>
</dbReference>
<keyword evidence="2" id="KW-0699">rRNA-binding</keyword>
<dbReference type="InterPro" id="IPR013810">
    <property type="entry name" value="Ribosomal_uS5_N"/>
</dbReference>
<dbReference type="PANTHER" id="PTHR48432">
    <property type="entry name" value="S5 DRBM DOMAIN-CONTAINING PROTEIN"/>
    <property type="match status" value="1"/>
</dbReference>
<evidence type="ECO:0000256" key="8">
    <source>
        <dbReference type="PROSITE-ProRule" id="PRU00268"/>
    </source>
</evidence>
<dbReference type="GO" id="GO:0006412">
    <property type="term" value="P:translation"/>
    <property type="evidence" value="ECO:0007669"/>
    <property type="project" value="InterPro"/>
</dbReference>
<dbReference type="GO" id="GO:0005840">
    <property type="term" value="C:ribosome"/>
    <property type="evidence" value="ECO:0007669"/>
    <property type="project" value="UniProtKB-KW"/>
</dbReference>
<dbReference type="Gene3D" id="3.30.230.10">
    <property type="match status" value="1"/>
</dbReference>
<proteinExistence type="inferred from homology"/>
<protein>
    <recommendedName>
        <fullName evidence="6">Small ribosomal subunit protein uS5</fullName>
    </recommendedName>
    <alternativeName>
        <fullName evidence="7">30S ribosomal protein S5</fullName>
    </alternativeName>
</protein>
<name>A0A1G2LBI0_9BACT</name>
<dbReference type="GO" id="GO:0005737">
    <property type="term" value="C:cytoplasm"/>
    <property type="evidence" value="ECO:0007669"/>
    <property type="project" value="UniProtKB-ARBA"/>
</dbReference>
<gene>
    <name evidence="11" type="ORF">A3B37_02990</name>
</gene>
<dbReference type="PANTHER" id="PTHR48432:SF1">
    <property type="entry name" value="S5 DRBM DOMAIN-CONTAINING PROTEIN"/>
    <property type="match status" value="1"/>
</dbReference>
<dbReference type="InterPro" id="IPR020568">
    <property type="entry name" value="Ribosomal_Su5_D2-typ_SF"/>
</dbReference>
<evidence type="ECO:0000256" key="7">
    <source>
        <dbReference type="ARBA" id="ARBA00035519"/>
    </source>
</evidence>
<dbReference type="InterPro" id="IPR000851">
    <property type="entry name" value="Ribosomal_uS5"/>
</dbReference>
<dbReference type="InterPro" id="IPR014721">
    <property type="entry name" value="Ribsml_uS5_D2-typ_fold_subgr"/>
</dbReference>
<dbReference type="Pfam" id="PF00333">
    <property type="entry name" value="Ribosomal_S5"/>
    <property type="match status" value="1"/>
</dbReference>
<comment type="caution">
    <text evidence="11">The sequence shown here is derived from an EMBL/GenBank/DDBJ whole genome shotgun (WGS) entry which is preliminary data.</text>
</comment>
<dbReference type="AlphaFoldDB" id="A0A1G2LBI0"/>
<keyword evidence="4 8" id="KW-0689">Ribosomal protein</keyword>
<evidence type="ECO:0000256" key="3">
    <source>
        <dbReference type="ARBA" id="ARBA00022884"/>
    </source>
</evidence>
<sequence>MARERRFNRGGERERSEYEQKLLDVRRVARVMAGGRRFSFRATIVIGNRRGKVGVAVAKGPDVTIATEKAVARAKKHLLVVPITPSGSIAHEIRAKYAAARVFLWPRPAGSGIVAGGSVRAVVELAGIANISAKILSRSSNKLTNAMATLEALKQLKPRNQEARSKNQETTAAS</sequence>
<keyword evidence="3" id="KW-0694">RNA-binding</keyword>
<dbReference type="Gene3D" id="3.30.160.20">
    <property type="match status" value="1"/>
</dbReference>